<keyword evidence="2" id="KW-1185">Reference proteome</keyword>
<evidence type="ECO:0008006" key="3">
    <source>
        <dbReference type="Google" id="ProtNLM"/>
    </source>
</evidence>
<accession>A0ABQ0IXB2</accession>
<sequence length="39" mass="4427">MQTRTFANTTPSQNEICPMRQVWCGLSCSNLPAMSDYED</sequence>
<protein>
    <recommendedName>
        <fullName evidence="3">Transposase</fullName>
    </recommendedName>
</protein>
<organism evidence="1 2">
    <name type="scientific">Gluconobacter thailandicus NBRC 3257</name>
    <dbReference type="NCBI Taxonomy" id="1381097"/>
    <lineage>
        <taxon>Bacteria</taxon>
        <taxon>Pseudomonadati</taxon>
        <taxon>Pseudomonadota</taxon>
        <taxon>Alphaproteobacteria</taxon>
        <taxon>Acetobacterales</taxon>
        <taxon>Acetobacteraceae</taxon>
        <taxon>Gluconobacter</taxon>
    </lineage>
</organism>
<comment type="caution">
    <text evidence="1">The sequence shown here is derived from an EMBL/GenBank/DDBJ whole genome shotgun (WGS) entry which is preliminary data.</text>
</comment>
<dbReference type="EMBL" id="BASM01000024">
    <property type="protein sequence ID" value="GAD26841.1"/>
    <property type="molecule type" value="Genomic_DNA"/>
</dbReference>
<name>A0ABQ0IXB2_GLUTH</name>
<gene>
    <name evidence="1" type="ORF">NBRC3257_1840</name>
</gene>
<evidence type="ECO:0000313" key="2">
    <source>
        <dbReference type="Proteomes" id="UP000018209"/>
    </source>
</evidence>
<proteinExistence type="predicted"/>
<evidence type="ECO:0000313" key="1">
    <source>
        <dbReference type="EMBL" id="GAD26841.1"/>
    </source>
</evidence>
<reference evidence="1 2" key="1">
    <citation type="submission" date="2013-08" db="EMBL/GenBank/DDBJ databases">
        <title>Gluconobacter thailandicus NBRC 3257 whole genome sequence.</title>
        <authorList>
            <person name="Matsutani M."/>
            <person name="Yakushi T."/>
            <person name="Matsushita K."/>
        </authorList>
    </citation>
    <scope>NUCLEOTIDE SEQUENCE [LARGE SCALE GENOMIC DNA]</scope>
    <source>
        <strain evidence="1 2">NBRC 3257</strain>
    </source>
</reference>
<dbReference type="Proteomes" id="UP000018209">
    <property type="component" value="Unassembled WGS sequence"/>
</dbReference>